<gene>
    <name evidence="2" type="ORF">AQJ66_00635</name>
</gene>
<dbReference type="STRING" id="285568.AQJ66_00635"/>
<evidence type="ECO:0000256" key="1">
    <source>
        <dbReference type="SAM" id="MobiDB-lite"/>
    </source>
</evidence>
<feature type="compositionally biased region" description="Gly residues" evidence="1">
    <location>
        <begin position="116"/>
        <end position="134"/>
    </location>
</feature>
<dbReference type="AlphaFoldDB" id="A0A101TE01"/>
<proteinExistence type="predicted"/>
<dbReference type="RefSeq" id="WP_061914735.1">
    <property type="nucleotide sequence ID" value="NZ_KQ948851.1"/>
</dbReference>
<accession>A0A101TE01</accession>
<reference evidence="2 3" key="1">
    <citation type="submission" date="2015-10" db="EMBL/GenBank/DDBJ databases">
        <title>Draft genome sequence of Streptomyces bungoensis DSM 41781, type strain for the species Streptomyces bungoensis.</title>
        <authorList>
            <person name="Ruckert C."/>
            <person name="Winkler A."/>
            <person name="Kalinowski J."/>
            <person name="Kampfer P."/>
            <person name="Glaeser S."/>
        </authorList>
    </citation>
    <scope>NUCLEOTIDE SEQUENCE [LARGE SCALE GENOMIC DNA]</scope>
    <source>
        <strain evidence="2 3">DSM 41781</strain>
    </source>
</reference>
<keyword evidence="3" id="KW-1185">Reference proteome</keyword>
<dbReference type="Proteomes" id="UP000053024">
    <property type="component" value="Unassembled WGS sequence"/>
</dbReference>
<dbReference type="EMBL" id="LMWX01000001">
    <property type="protein sequence ID" value="KUN90355.1"/>
    <property type="molecule type" value="Genomic_DNA"/>
</dbReference>
<name>A0A101TE01_9ACTN</name>
<feature type="region of interest" description="Disordered" evidence="1">
    <location>
        <begin position="103"/>
        <end position="134"/>
    </location>
</feature>
<evidence type="ECO:0000313" key="3">
    <source>
        <dbReference type="Proteomes" id="UP000053024"/>
    </source>
</evidence>
<evidence type="ECO:0000313" key="2">
    <source>
        <dbReference type="EMBL" id="KUN90355.1"/>
    </source>
</evidence>
<comment type="caution">
    <text evidence="2">The sequence shown here is derived from an EMBL/GenBank/DDBJ whole genome shotgun (WGS) entry which is preliminary data.</text>
</comment>
<organism evidence="2 3">
    <name type="scientific">Streptomyces bungoensis</name>
    <dbReference type="NCBI Taxonomy" id="285568"/>
    <lineage>
        <taxon>Bacteria</taxon>
        <taxon>Bacillati</taxon>
        <taxon>Actinomycetota</taxon>
        <taxon>Actinomycetes</taxon>
        <taxon>Kitasatosporales</taxon>
        <taxon>Streptomycetaceae</taxon>
        <taxon>Streptomyces</taxon>
    </lineage>
</organism>
<sequence>MAAESGGESERDPLEAFIDEVFEEMMRDAGAPHAGTGVKHGGKDPLAGALMEAAVAYMANPPSRSSELERVLFAQSLATALADSLAPALAEVLSSEIMKVLTHHADSHSGGTHEPVGGGGGGHRTSGAGGHGRS</sequence>
<dbReference type="OrthoDB" id="4236098at2"/>
<protein>
    <submittedName>
        <fullName evidence="2">Uncharacterized protein</fullName>
    </submittedName>
</protein>